<dbReference type="EMBL" id="LAZR01000648">
    <property type="protein sequence ID" value="KKN61743.1"/>
    <property type="molecule type" value="Genomic_DNA"/>
</dbReference>
<accession>A0A0F9V791</accession>
<reference evidence="1" key="1">
    <citation type="journal article" date="2015" name="Nature">
        <title>Complex archaea that bridge the gap between prokaryotes and eukaryotes.</title>
        <authorList>
            <person name="Spang A."/>
            <person name="Saw J.H."/>
            <person name="Jorgensen S.L."/>
            <person name="Zaremba-Niedzwiedzka K."/>
            <person name="Martijn J."/>
            <person name="Lind A.E."/>
            <person name="van Eijk R."/>
            <person name="Schleper C."/>
            <person name="Guy L."/>
            <person name="Ettema T.J."/>
        </authorList>
    </citation>
    <scope>NUCLEOTIDE SEQUENCE</scope>
</reference>
<comment type="caution">
    <text evidence="1">The sequence shown here is derived from an EMBL/GenBank/DDBJ whole genome shotgun (WGS) entry which is preliminary data.</text>
</comment>
<sequence length="189" mass="20985">MSGRFEAVIVAIDRANSADPTLEAETREPAALVYGRRMAGELDRICPGASEHLRIAARGQHIERWKLPRSAYPNSREGYHAWRKAQALAHGARVAELMIAAGYSESDGARVAQMLRKEGIKRDPEVQMLEDVICLVFLRWYFADFAATHDQEKIFGIVVKTARKMSAKGRARVAAEFDLPPELAPALAV</sequence>
<dbReference type="Pfam" id="PF13875">
    <property type="entry name" value="DUF4202"/>
    <property type="match status" value="1"/>
</dbReference>
<gene>
    <name evidence="1" type="ORF">LCGC14_0519020</name>
</gene>
<protein>
    <recommendedName>
        <fullName evidence="2">Glutamyl-tRNA synthetase</fullName>
    </recommendedName>
</protein>
<dbReference type="InterPro" id="IPR025255">
    <property type="entry name" value="DUF4202"/>
</dbReference>
<organism evidence="1">
    <name type="scientific">marine sediment metagenome</name>
    <dbReference type="NCBI Taxonomy" id="412755"/>
    <lineage>
        <taxon>unclassified sequences</taxon>
        <taxon>metagenomes</taxon>
        <taxon>ecological metagenomes</taxon>
    </lineage>
</organism>
<proteinExistence type="predicted"/>
<name>A0A0F9V791_9ZZZZ</name>
<dbReference type="AlphaFoldDB" id="A0A0F9V791"/>
<evidence type="ECO:0000313" key="1">
    <source>
        <dbReference type="EMBL" id="KKN61743.1"/>
    </source>
</evidence>
<evidence type="ECO:0008006" key="2">
    <source>
        <dbReference type="Google" id="ProtNLM"/>
    </source>
</evidence>
<dbReference type="PANTHER" id="PTHR41729">
    <property type="entry name" value="GLUTAMYL-TRNA SYNTHETASE"/>
    <property type="match status" value="1"/>
</dbReference>
<dbReference type="PANTHER" id="PTHR41729:SF1">
    <property type="entry name" value="GLUTAMYL-TRNA SYNTHETASE"/>
    <property type="match status" value="1"/>
</dbReference>